<dbReference type="eggNOG" id="KOG1285">
    <property type="taxonomic scope" value="Eukaryota"/>
</dbReference>
<accession>A0A0W0G4F6</accession>
<dbReference type="PANTHER" id="PTHR10543:SF24">
    <property type="entry name" value="CAROTENOID ISOMEROOXYGENASE"/>
    <property type="match status" value="1"/>
</dbReference>
<feature type="binding site" evidence="5">
    <location>
        <position position="228"/>
    </location>
    <ligand>
        <name>Fe cation</name>
        <dbReference type="ChEBI" id="CHEBI:24875"/>
        <note>catalytic</note>
    </ligand>
</feature>
<evidence type="ECO:0000256" key="1">
    <source>
        <dbReference type="ARBA" id="ARBA00006787"/>
    </source>
</evidence>
<dbReference type="Proteomes" id="UP000054988">
    <property type="component" value="Unassembled WGS sequence"/>
</dbReference>
<organism evidence="6 7">
    <name type="scientific">Moniliophthora roreri</name>
    <name type="common">Frosty pod rot fungus</name>
    <name type="synonym">Monilia roreri</name>
    <dbReference type="NCBI Taxonomy" id="221103"/>
    <lineage>
        <taxon>Eukaryota</taxon>
        <taxon>Fungi</taxon>
        <taxon>Dikarya</taxon>
        <taxon>Basidiomycota</taxon>
        <taxon>Agaricomycotina</taxon>
        <taxon>Agaricomycetes</taxon>
        <taxon>Agaricomycetidae</taxon>
        <taxon>Agaricales</taxon>
        <taxon>Marasmiineae</taxon>
        <taxon>Marasmiaceae</taxon>
        <taxon>Moniliophthora</taxon>
    </lineage>
</organism>
<evidence type="ECO:0000256" key="3">
    <source>
        <dbReference type="ARBA" id="ARBA00023002"/>
    </source>
</evidence>
<name>A0A0W0G4F6_MONRR</name>
<evidence type="ECO:0000313" key="6">
    <source>
        <dbReference type="EMBL" id="KTB43463.1"/>
    </source>
</evidence>
<evidence type="ECO:0000256" key="2">
    <source>
        <dbReference type="ARBA" id="ARBA00022723"/>
    </source>
</evidence>
<evidence type="ECO:0000256" key="5">
    <source>
        <dbReference type="PIRSR" id="PIRSR604294-1"/>
    </source>
</evidence>
<keyword evidence="4 5" id="KW-0408">Iron</keyword>
<keyword evidence="3" id="KW-0560">Oxidoreductase</keyword>
<comment type="similarity">
    <text evidence="1">Belongs to the carotenoid oxygenase family.</text>
</comment>
<gene>
    <name evidence="6" type="ORF">WG66_3961</name>
</gene>
<keyword evidence="2 5" id="KW-0479">Metal-binding</keyword>
<dbReference type="EMBL" id="LATX01001164">
    <property type="protein sequence ID" value="KTB43463.1"/>
    <property type="molecule type" value="Genomic_DNA"/>
</dbReference>
<dbReference type="Pfam" id="PF03055">
    <property type="entry name" value="RPE65"/>
    <property type="match status" value="1"/>
</dbReference>
<dbReference type="GO" id="GO:0046872">
    <property type="term" value="F:metal ion binding"/>
    <property type="evidence" value="ECO:0007669"/>
    <property type="project" value="UniProtKB-KW"/>
</dbReference>
<sequence>MRRSSLAYRRVLPGAPTSRSAASYAIGFENAQEQRVPVDLTIHGTIPSWLSGVLYRTGPGTYRIPSTNNPSGSVDIQHWFDGLSMNHRFEIHPGGSRVSYHSRKASEDYEKQIIEHGKVPGIAFGQRPDICQSIFRKFFTVFQQIRSPPQPSTSPSGLNVQVTLTPEMPGWKSLLQLDHRHTSGPQYIVAKTDADGLQVIDPVSLEPLATGTYKTLDPRLDGQLSAAHSCRDKETNEFFNYSCKVGGRFATYKVFRINGDDIVDVLAEIKDAPASYLHSFAMTSKYVVLAVWQAHITGYGLSILYNRNIAESIDKKWNPNLKSVFYVIDKRNGGIVAKYETPPFFCFHQLNAYDDPAKDDIVVDMSVYDDNTVIDRLYLDKLRNLTAENPMLMGRARRFRLNAVSSSSKSTRPAIVDFTFSQSESIELPTINPFSYHKPYRYAYGINKLDPRAHHTFADRIIKLDMQNINHGHKVWGIPGYTPSEPIFVPRPGSEAEDDGVLLSVVLDGERGRSMLIVLNAEDMTECARAEMETTFPIGFHGIWTSTE</sequence>
<feature type="binding site" evidence="5">
    <location>
        <position position="278"/>
    </location>
    <ligand>
        <name>Fe cation</name>
        <dbReference type="ChEBI" id="CHEBI:24875"/>
        <note>catalytic</note>
    </ligand>
</feature>
<dbReference type="PANTHER" id="PTHR10543">
    <property type="entry name" value="BETA-CAROTENE DIOXYGENASE"/>
    <property type="match status" value="1"/>
</dbReference>
<dbReference type="GO" id="GO:0010436">
    <property type="term" value="F:carotenoid dioxygenase activity"/>
    <property type="evidence" value="ECO:0007669"/>
    <property type="project" value="TreeGrafter"/>
</dbReference>
<comment type="caution">
    <text evidence="6">The sequence shown here is derived from an EMBL/GenBank/DDBJ whole genome shotgun (WGS) entry which is preliminary data.</text>
</comment>
<dbReference type="AlphaFoldDB" id="A0A0W0G4F6"/>
<feature type="binding site" evidence="5">
    <location>
        <position position="348"/>
    </location>
    <ligand>
        <name>Fe cation</name>
        <dbReference type="ChEBI" id="CHEBI:24875"/>
        <note>catalytic</note>
    </ligand>
</feature>
<dbReference type="GO" id="GO:0016121">
    <property type="term" value="P:carotene catabolic process"/>
    <property type="evidence" value="ECO:0007669"/>
    <property type="project" value="TreeGrafter"/>
</dbReference>
<protein>
    <submittedName>
        <fullName evidence="6">Putative carotenoid oxygenase</fullName>
    </submittedName>
</protein>
<dbReference type="InterPro" id="IPR004294">
    <property type="entry name" value="Carotenoid_Oase"/>
</dbReference>
<evidence type="ECO:0000256" key="4">
    <source>
        <dbReference type="ARBA" id="ARBA00023004"/>
    </source>
</evidence>
<reference evidence="6 7" key="1">
    <citation type="submission" date="2015-12" db="EMBL/GenBank/DDBJ databases">
        <title>Draft genome sequence of Moniliophthora roreri, the causal agent of frosty pod rot of cacao.</title>
        <authorList>
            <person name="Aime M.C."/>
            <person name="Diaz-Valderrama J.R."/>
            <person name="Kijpornyongpan T."/>
            <person name="Phillips-Mora W."/>
        </authorList>
    </citation>
    <scope>NUCLEOTIDE SEQUENCE [LARGE SCALE GENOMIC DNA]</scope>
    <source>
        <strain evidence="6 7">MCA 2952</strain>
    </source>
</reference>
<evidence type="ECO:0000313" key="7">
    <source>
        <dbReference type="Proteomes" id="UP000054988"/>
    </source>
</evidence>
<comment type="cofactor">
    <cofactor evidence="5">
        <name>Fe(2+)</name>
        <dbReference type="ChEBI" id="CHEBI:29033"/>
    </cofactor>
    <text evidence="5">Binds 1 Fe(2+) ion per subunit.</text>
</comment>
<feature type="binding site" evidence="5">
    <location>
        <position position="541"/>
    </location>
    <ligand>
        <name>Fe cation</name>
        <dbReference type="ChEBI" id="CHEBI:24875"/>
        <note>catalytic</note>
    </ligand>
</feature>
<proteinExistence type="inferred from homology"/>